<proteinExistence type="predicted"/>
<evidence type="ECO:0000313" key="3">
    <source>
        <dbReference type="Proteomes" id="UP001303046"/>
    </source>
</evidence>
<dbReference type="EMBL" id="JAVFWL010000006">
    <property type="protein sequence ID" value="KAK6760937.1"/>
    <property type="molecule type" value="Genomic_DNA"/>
</dbReference>
<sequence length="73" mass="8200">MGSTAASATFHAYGQLIRTPSIHPLIRTPSLHPHASERKTGREDGGSKWILEPIWKYRNETTKQPLQFLESNG</sequence>
<gene>
    <name evidence="2" type="primary">Necator_chrX.g22289</name>
    <name evidence="2" type="ORF">RB195_022128</name>
</gene>
<name>A0ABR1EE09_NECAM</name>
<evidence type="ECO:0000256" key="1">
    <source>
        <dbReference type="SAM" id="MobiDB-lite"/>
    </source>
</evidence>
<keyword evidence="3" id="KW-1185">Reference proteome</keyword>
<accession>A0ABR1EE09</accession>
<comment type="caution">
    <text evidence="2">The sequence shown here is derived from an EMBL/GenBank/DDBJ whole genome shotgun (WGS) entry which is preliminary data.</text>
</comment>
<feature type="region of interest" description="Disordered" evidence="1">
    <location>
        <begin position="25"/>
        <end position="45"/>
    </location>
</feature>
<reference evidence="2 3" key="1">
    <citation type="submission" date="2023-08" db="EMBL/GenBank/DDBJ databases">
        <title>A Necator americanus chromosomal reference genome.</title>
        <authorList>
            <person name="Ilik V."/>
            <person name="Petrzelkova K.J."/>
            <person name="Pardy F."/>
            <person name="Fuh T."/>
            <person name="Niatou-Singa F.S."/>
            <person name="Gouil Q."/>
            <person name="Baker L."/>
            <person name="Ritchie M.E."/>
            <person name="Jex A.R."/>
            <person name="Gazzola D."/>
            <person name="Li H."/>
            <person name="Toshio Fujiwara R."/>
            <person name="Zhan B."/>
            <person name="Aroian R.V."/>
            <person name="Pafco B."/>
            <person name="Schwarz E.M."/>
        </authorList>
    </citation>
    <scope>NUCLEOTIDE SEQUENCE [LARGE SCALE GENOMIC DNA]</scope>
    <source>
        <strain evidence="2 3">Aroian</strain>
        <tissue evidence="2">Whole animal</tissue>
    </source>
</reference>
<organism evidence="2 3">
    <name type="scientific">Necator americanus</name>
    <name type="common">Human hookworm</name>
    <dbReference type="NCBI Taxonomy" id="51031"/>
    <lineage>
        <taxon>Eukaryota</taxon>
        <taxon>Metazoa</taxon>
        <taxon>Ecdysozoa</taxon>
        <taxon>Nematoda</taxon>
        <taxon>Chromadorea</taxon>
        <taxon>Rhabditida</taxon>
        <taxon>Rhabditina</taxon>
        <taxon>Rhabditomorpha</taxon>
        <taxon>Strongyloidea</taxon>
        <taxon>Ancylostomatidae</taxon>
        <taxon>Bunostominae</taxon>
        <taxon>Necator</taxon>
    </lineage>
</organism>
<dbReference type="Proteomes" id="UP001303046">
    <property type="component" value="Unassembled WGS sequence"/>
</dbReference>
<protein>
    <submittedName>
        <fullName evidence="2">Uncharacterized protein</fullName>
    </submittedName>
</protein>
<evidence type="ECO:0000313" key="2">
    <source>
        <dbReference type="EMBL" id="KAK6760937.1"/>
    </source>
</evidence>
<feature type="compositionally biased region" description="Basic and acidic residues" evidence="1">
    <location>
        <begin position="34"/>
        <end position="45"/>
    </location>
</feature>